<keyword evidence="3" id="KW-1185">Reference proteome</keyword>
<dbReference type="PANTHER" id="PTHR10993:SF7">
    <property type="entry name" value="LIPOYLTRANSFERASE 2, MITOCHONDRIAL-RELATED"/>
    <property type="match status" value="1"/>
</dbReference>
<feature type="domain" description="BPL/LPL catalytic" evidence="1">
    <location>
        <begin position="53"/>
        <end position="292"/>
    </location>
</feature>
<dbReference type="InterPro" id="IPR045864">
    <property type="entry name" value="aa-tRNA-synth_II/BPL/LPL"/>
</dbReference>
<protein>
    <submittedName>
        <fullName evidence="2">Octanoyltransferase</fullName>
    </submittedName>
</protein>
<dbReference type="Gene3D" id="3.30.930.10">
    <property type="entry name" value="Bira Bifunctional Protein, Domain 2"/>
    <property type="match status" value="1"/>
</dbReference>
<evidence type="ECO:0000259" key="1">
    <source>
        <dbReference type="PROSITE" id="PS51733"/>
    </source>
</evidence>
<sequence length="364" mass="40874">MRAQRLLHIHLPSQGPTLYPPYTIASQLQEHLRRRQLDFKDANANHQTPPGPHPPPPTVVSFTPLPTYTLGRRQTTPLSPAELARLQAPLFHHGQHRLPVTVLPSPRGGLTTYHGPGQIVLWPVMDLRSRHHKQFTVRCYSRLLETTTIATLAKLTTTRGLALIQGFTTDDPGVWVNDLTTFIDELPDKHRFALSGLNSTSSLPPQGPAKIAALGVHLRRHISALGTAINVDMPGPELRDEQKSPWARFVPCGLEGKIVTSVQRELRLRTFMLPTFVPHRKQFFAHINQSLQKATEKLVAERWVDELSGTLGCDGVDRMSPQDVAELVTKIYEPSEGQNLELERKYLEWLQGMYLQTAGEKTRA</sequence>
<dbReference type="EMBL" id="MU858050">
    <property type="protein sequence ID" value="KAK4218970.1"/>
    <property type="molecule type" value="Genomic_DNA"/>
</dbReference>
<organism evidence="2 3">
    <name type="scientific">Rhypophila decipiens</name>
    <dbReference type="NCBI Taxonomy" id="261697"/>
    <lineage>
        <taxon>Eukaryota</taxon>
        <taxon>Fungi</taxon>
        <taxon>Dikarya</taxon>
        <taxon>Ascomycota</taxon>
        <taxon>Pezizomycotina</taxon>
        <taxon>Sordariomycetes</taxon>
        <taxon>Sordariomycetidae</taxon>
        <taxon>Sordariales</taxon>
        <taxon>Naviculisporaceae</taxon>
        <taxon>Rhypophila</taxon>
    </lineage>
</organism>
<dbReference type="GO" id="GO:0009249">
    <property type="term" value="P:protein lipoylation"/>
    <property type="evidence" value="ECO:0007669"/>
    <property type="project" value="TreeGrafter"/>
</dbReference>
<dbReference type="InterPro" id="IPR004143">
    <property type="entry name" value="BPL_LPL_catalytic"/>
</dbReference>
<dbReference type="Proteomes" id="UP001301769">
    <property type="component" value="Unassembled WGS sequence"/>
</dbReference>
<evidence type="ECO:0000313" key="2">
    <source>
        <dbReference type="EMBL" id="KAK4218970.1"/>
    </source>
</evidence>
<reference evidence="2" key="1">
    <citation type="journal article" date="2023" name="Mol. Phylogenet. Evol.">
        <title>Genome-scale phylogeny and comparative genomics of the fungal order Sordariales.</title>
        <authorList>
            <person name="Hensen N."/>
            <person name="Bonometti L."/>
            <person name="Westerberg I."/>
            <person name="Brannstrom I.O."/>
            <person name="Guillou S."/>
            <person name="Cros-Aarteil S."/>
            <person name="Calhoun S."/>
            <person name="Haridas S."/>
            <person name="Kuo A."/>
            <person name="Mondo S."/>
            <person name="Pangilinan J."/>
            <person name="Riley R."/>
            <person name="LaButti K."/>
            <person name="Andreopoulos B."/>
            <person name="Lipzen A."/>
            <person name="Chen C."/>
            <person name="Yan M."/>
            <person name="Daum C."/>
            <person name="Ng V."/>
            <person name="Clum A."/>
            <person name="Steindorff A."/>
            <person name="Ohm R.A."/>
            <person name="Martin F."/>
            <person name="Silar P."/>
            <person name="Natvig D.O."/>
            <person name="Lalanne C."/>
            <person name="Gautier V."/>
            <person name="Ament-Velasquez S.L."/>
            <person name="Kruys A."/>
            <person name="Hutchinson M.I."/>
            <person name="Powell A.J."/>
            <person name="Barry K."/>
            <person name="Miller A.N."/>
            <person name="Grigoriev I.V."/>
            <person name="Debuchy R."/>
            <person name="Gladieux P."/>
            <person name="Hiltunen Thoren M."/>
            <person name="Johannesson H."/>
        </authorList>
    </citation>
    <scope>NUCLEOTIDE SEQUENCE</scope>
    <source>
        <strain evidence="2">PSN293</strain>
    </source>
</reference>
<dbReference type="SUPFAM" id="SSF55681">
    <property type="entry name" value="Class II aaRS and biotin synthetases"/>
    <property type="match status" value="1"/>
</dbReference>
<name>A0AAN6YI28_9PEZI</name>
<dbReference type="PROSITE" id="PS51733">
    <property type="entry name" value="BPL_LPL_CATALYTIC"/>
    <property type="match status" value="1"/>
</dbReference>
<dbReference type="PANTHER" id="PTHR10993">
    <property type="entry name" value="OCTANOYLTRANSFERASE"/>
    <property type="match status" value="1"/>
</dbReference>
<accession>A0AAN6YI28</accession>
<comment type="caution">
    <text evidence="2">The sequence shown here is derived from an EMBL/GenBank/DDBJ whole genome shotgun (WGS) entry which is preliminary data.</text>
</comment>
<dbReference type="Pfam" id="PF21948">
    <property type="entry name" value="LplA-B_cat"/>
    <property type="match status" value="1"/>
</dbReference>
<proteinExistence type="predicted"/>
<evidence type="ECO:0000313" key="3">
    <source>
        <dbReference type="Proteomes" id="UP001301769"/>
    </source>
</evidence>
<gene>
    <name evidence="2" type="ORF">QBC37DRAFT_273815</name>
</gene>
<dbReference type="AlphaFoldDB" id="A0AAN6YI28"/>
<reference evidence="2" key="2">
    <citation type="submission" date="2023-05" db="EMBL/GenBank/DDBJ databases">
        <authorList>
            <consortium name="Lawrence Berkeley National Laboratory"/>
            <person name="Steindorff A."/>
            <person name="Hensen N."/>
            <person name="Bonometti L."/>
            <person name="Westerberg I."/>
            <person name="Brannstrom I.O."/>
            <person name="Guillou S."/>
            <person name="Cros-Aarteil S."/>
            <person name="Calhoun S."/>
            <person name="Haridas S."/>
            <person name="Kuo A."/>
            <person name="Mondo S."/>
            <person name="Pangilinan J."/>
            <person name="Riley R."/>
            <person name="Labutti K."/>
            <person name="Andreopoulos B."/>
            <person name="Lipzen A."/>
            <person name="Chen C."/>
            <person name="Yanf M."/>
            <person name="Daum C."/>
            <person name="Ng V."/>
            <person name="Clum A."/>
            <person name="Ohm R."/>
            <person name="Martin F."/>
            <person name="Silar P."/>
            <person name="Natvig D."/>
            <person name="Lalanne C."/>
            <person name="Gautier V."/>
            <person name="Ament-Velasquez S.L."/>
            <person name="Kruys A."/>
            <person name="Hutchinson M.I."/>
            <person name="Powell A.J."/>
            <person name="Barry K."/>
            <person name="Miller A.N."/>
            <person name="Grigoriev I.V."/>
            <person name="Debuchy R."/>
            <person name="Gladieux P."/>
            <person name="Thoren M.H."/>
            <person name="Johannesson H."/>
        </authorList>
    </citation>
    <scope>NUCLEOTIDE SEQUENCE</scope>
    <source>
        <strain evidence="2">PSN293</strain>
    </source>
</reference>
<dbReference type="GO" id="GO:0033819">
    <property type="term" value="F:lipoyl(octanoyl) transferase activity"/>
    <property type="evidence" value="ECO:0007669"/>
    <property type="project" value="TreeGrafter"/>
</dbReference>